<organism evidence="2 3">
    <name type="scientific">Cudoniella acicularis</name>
    <dbReference type="NCBI Taxonomy" id="354080"/>
    <lineage>
        <taxon>Eukaryota</taxon>
        <taxon>Fungi</taxon>
        <taxon>Dikarya</taxon>
        <taxon>Ascomycota</taxon>
        <taxon>Pezizomycotina</taxon>
        <taxon>Leotiomycetes</taxon>
        <taxon>Helotiales</taxon>
        <taxon>Tricladiaceae</taxon>
        <taxon>Cudoniella</taxon>
    </lineage>
</organism>
<accession>A0A8H4RBW8</accession>
<keyword evidence="3" id="KW-1185">Reference proteome</keyword>
<dbReference type="Proteomes" id="UP000566819">
    <property type="component" value="Unassembled WGS sequence"/>
</dbReference>
<reference evidence="2 3" key="1">
    <citation type="submission" date="2020-03" db="EMBL/GenBank/DDBJ databases">
        <title>Draft Genome Sequence of Cudoniella acicularis.</title>
        <authorList>
            <person name="Buettner E."/>
            <person name="Kellner H."/>
        </authorList>
    </citation>
    <scope>NUCLEOTIDE SEQUENCE [LARGE SCALE GENOMIC DNA]</scope>
    <source>
        <strain evidence="2 3">DSM 108380</strain>
    </source>
</reference>
<evidence type="ECO:0000313" key="2">
    <source>
        <dbReference type="EMBL" id="KAF4626073.1"/>
    </source>
</evidence>
<evidence type="ECO:0000313" key="3">
    <source>
        <dbReference type="Proteomes" id="UP000566819"/>
    </source>
</evidence>
<gene>
    <name evidence="2" type="ORF">G7Y89_g12088</name>
</gene>
<comment type="caution">
    <text evidence="2">The sequence shown here is derived from an EMBL/GenBank/DDBJ whole genome shotgun (WGS) entry which is preliminary data.</text>
</comment>
<feature type="region of interest" description="Disordered" evidence="1">
    <location>
        <begin position="283"/>
        <end position="303"/>
    </location>
</feature>
<feature type="compositionally biased region" description="Acidic residues" evidence="1">
    <location>
        <begin position="289"/>
        <end position="303"/>
    </location>
</feature>
<dbReference type="OrthoDB" id="4500473at2759"/>
<sequence>MSNPTFFYFYAPTWDFPPGGPIKLGNVITSIKKPEQPLYTAPLPTDSQVFSSEKSHVEYSKEKSRGGKFSILTKFLSILGVGVDLGANWDKRYNVLKSLIPLSLSFAITCISLTPSPCISLPTRSRNLTTNNSNDDLYVFDRVDTTQFIAKEEYLQTCIEATPVRRYLDKSRYRKPLYIITGIKTVTGAKAKSLKSCGVGANLGIELDGTVWSGGTMSIGGGPTIEGKTENKAGTTWEGSSDFVFAFRVRKVRVEQKTGTVNDDDDYTAGALLGNEVKKKGVPDLSISAEEDPKAEDEGFEEEELMEGDAVIFCAVPKVENQEEIE</sequence>
<dbReference type="AlphaFoldDB" id="A0A8H4RBW8"/>
<name>A0A8H4RBW8_9HELO</name>
<proteinExistence type="predicted"/>
<dbReference type="EMBL" id="JAAMPI010001232">
    <property type="protein sequence ID" value="KAF4626073.1"/>
    <property type="molecule type" value="Genomic_DNA"/>
</dbReference>
<evidence type="ECO:0000256" key="1">
    <source>
        <dbReference type="SAM" id="MobiDB-lite"/>
    </source>
</evidence>
<protein>
    <submittedName>
        <fullName evidence="2">Uncharacterized protein</fullName>
    </submittedName>
</protein>